<gene>
    <name evidence="2" type="ORF">LWI28_020343</name>
</gene>
<dbReference type="InterPro" id="IPR007021">
    <property type="entry name" value="DUF659"/>
</dbReference>
<keyword evidence="3" id="KW-1185">Reference proteome</keyword>
<dbReference type="PANTHER" id="PTHR32166">
    <property type="entry name" value="OSJNBA0013A04.12 PROTEIN"/>
    <property type="match status" value="1"/>
</dbReference>
<name>A0AAD5IV18_ACENE</name>
<reference evidence="2" key="1">
    <citation type="journal article" date="2022" name="Plant J.">
        <title>Strategies of tolerance reflected in two North American maple genomes.</title>
        <authorList>
            <person name="McEvoy S.L."/>
            <person name="Sezen U.U."/>
            <person name="Trouern-Trend A."/>
            <person name="McMahon S.M."/>
            <person name="Schaberg P.G."/>
            <person name="Yang J."/>
            <person name="Wegrzyn J.L."/>
            <person name="Swenson N.G."/>
        </authorList>
    </citation>
    <scope>NUCLEOTIDE SEQUENCE</scope>
    <source>
        <strain evidence="2">91603</strain>
    </source>
</reference>
<reference evidence="2" key="2">
    <citation type="submission" date="2023-02" db="EMBL/GenBank/DDBJ databases">
        <authorList>
            <person name="Swenson N.G."/>
            <person name="Wegrzyn J.L."/>
            <person name="Mcevoy S.L."/>
        </authorList>
    </citation>
    <scope>NUCLEOTIDE SEQUENCE</scope>
    <source>
        <strain evidence="2">91603</strain>
        <tissue evidence="2">Leaf</tissue>
    </source>
</reference>
<evidence type="ECO:0000259" key="1">
    <source>
        <dbReference type="Pfam" id="PF04937"/>
    </source>
</evidence>
<evidence type="ECO:0000313" key="2">
    <source>
        <dbReference type="EMBL" id="KAI9177889.1"/>
    </source>
</evidence>
<dbReference type="PANTHER" id="PTHR32166:SF74">
    <property type="entry name" value="OS05G0256350 PROTEIN"/>
    <property type="match status" value="1"/>
</dbReference>
<dbReference type="Proteomes" id="UP001064489">
    <property type="component" value="Chromosome 5"/>
</dbReference>
<accession>A0AAD5IV18</accession>
<dbReference type="AlphaFoldDB" id="A0AAD5IV18"/>
<protein>
    <recommendedName>
        <fullName evidence="1">DUF659 domain-containing protein</fullName>
    </recommendedName>
</protein>
<organism evidence="2 3">
    <name type="scientific">Acer negundo</name>
    <name type="common">Box elder</name>
    <dbReference type="NCBI Taxonomy" id="4023"/>
    <lineage>
        <taxon>Eukaryota</taxon>
        <taxon>Viridiplantae</taxon>
        <taxon>Streptophyta</taxon>
        <taxon>Embryophyta</taxon>
        <taxon>Tracheophyta</taxon>
        <taxon>Spermatophyta</taxon>
        <taxon>Magnoliopsida</taxon>
        <taxon>eudicotyledons</taxon>
        <taxon>Gunneridae</taxon>
        <taxon>Pentapetalae</taxon>
        <taxon>rosids</taxon>
        <taxon>malvids</taxon>
        <taxon>Sapindales</taxon>
        <taxon>Sapindaceae</taxon>
        <taxon>Hippocastanoideae</taxon>
        <taxon>Acereae</taxon>
        <taxon>Acer</taxon>
    </lineage>
</organism>
<dbReference type="EMBL" id="JAJSOW010000102">
    <property type="protein sequence ID" value="KAI9177889.1"/>
    <property type="molecule type" value="Genomic_DNA"/>
</dbReference>
<comment type="caution">
    <text evidence="2">The sequence shown here is derived from an EMBL/GenBank/DDBJ whole genome shotgun (WGS) entry which is preliminary data.</text>
</comment>
<proteinExistence type="predicted"/>
<evidence type="ECO:0000313" key="3">
    <source>
        <dbReference type="Proteomes" id="UP001064489"/>
    </source>
</evidence>
<sequence length="229" mass="26832">MYDDGILFNVVNYDSFRVFCEALRHYGPGIKPPGFYEVKVLFLKKEVENTRSAMKDHIETWTKHGCFILLDGWKDKREMTLINFLVNCPKGFIQKSRNRLAQKRLNDLVFVKYNRALRRRYNLCGNIDPITLCDINKWLTWRIDDQDYRDDEAIFSADDGLTWNDSARAAGVGEPSYRFRSKAYSSSTPRPMLSKSQVQSIKLANEDESEEECAMEKGGTNFKRRIKWR</sequence>
<dbReference type="Pfam" id="PF04937">
    <property type="entry name" value="DUF659"/>
    <property type="match status" value="1"/>
</dbReference>
<feature type="domain" description="DUF659" evidence="1">
    <location>
        <begin position="36"/>
        <end position="93"/>
    </location>
</feature>